<protein>
    <submittedName>
        <fullName evidence="2">Uncharacterized protein</fullName>
    </submittedName>
</protein>
<evidence type="ECO:0000313" key="2">
    <source>
        <dbReference type="EMBL" id="KAF4669312.1"/>
    </source>
</evidence>
<dbReference type="EMBL" id="JAAPAO010000173">
    <property type="protein sequence ID" value="KAF4669312.1"/>
    <property type="molecule type" value="Genomic_DNA"/>
</dbReference>
<accession>A0A7J6MCI8</accession>
<proteinExistence type="predicted"/>
<comment type="caution">
    <text evidence="2">The sequence shown here is derived from an EMBL/GenBank/DDBJ whole genome shotgun (WGS) entry which is preliminary data.</text>
</comment>
<evidence type="ECO:0000256" key="1">
    <source>
        <dbReference type="SAM" id="MobiDB-lite"/>
    </source>
</evidence>
<feature type="region of interest" description="Disordered" evidence="1">
    <location>
        <begin position="1"/>
        <end position="20"/>
    </location>
</feature>
<gene>
    <name evidence="2" type="ORF">FOL47_002616</name>
</gene>
<organism evidence="2 3">
    <name type="scientific">Perkinsus chesapeaki</name>
    <name type="common">Clam parasite</name>
    <name type="synonym">Perkinsus andrewsi</name>
    <dbReference type="NCBI Taxonomy" id="330153"/>
    <lineage>
        <taxon>Eukaryota</taxon>
        <taxon>Sar</taxon>
        <taxon>Alveolata</taxon>
        <taxon>Perkinsozoa</taxon>
        <taxon>Perkinsea</taxon>
        <taxon>Perkinsida</taxon>
        <taxon>Perkinsidae</taxon>
        <taxon>Perkinsus</taxon>
    </lineage>
</organism>
<dbReference type="AlphaFoldDB" id="A0A7J6MCI8"/>
<reference evidence="2 3" key="1">
    <citation type="submission" date="2020-04" db="EMBL/GenBank/DDBJ databases">
        <title>Perkinsus chesapeaki whole genome sequence.</title>
        <authorList>
            <person name="Bogema D.R."/>
        </authorList>
    </citation>
    <scope>NUCLEOTIDE SEQUENCE [LARGE SCALE GENOMIC DNA]</scope>
    <source>
        <strain evidence="2">ATCC PRA-425</strain>
    </source>
</reference>
<sequence length="133" mass="14500">MAFSPIIEPSVSDLKDTKGEVGPRCGPKLIVVEDEGDRHGVRPKPLCCLPIAGCCRKIGDRHEFESASDKSSLLAESSRLKPRKVADSDVAGKTPPRHSSRNKFVKIRIITDEEDIPQVTIAGLTQCVGMFDD</sequence>
<name>A0A7J6MCI8_PERCH</name>
<feature type="region of interest" description="Disordered" evidence="1">
    <location>
        <begin position="67"/>
        <end position="101"/>
    </location>
</feature>
<keyword evidence="3" id="KW-1185">Reference proteome</keyword>
<evidence type="ECO:0000313" key="3">
    <source>
        <dbReference type="Proteomes" id="UP000591131"/>
    </source>
</evidence>
<dbReference type="Proteomes" id="UP000591131">
    <property type="component" value="Unassembled WGS sequence"/>
</dbReference>